<evidence type="ECO:0000313" key="1">
    <source>
        <dbReference type="EMBL" id="QDL31457.1"/>
    </source>
</evidence>
<dbReference type="EMBL" id="CP033893">
    <property type="protein sequence ID" value="QDL31457.1"/>
    <property type="molecule type" value="Genomic_DNA"/>
</dbReference>
<gene>
    <name evidence="1" type="ORF">EGO53_06535</name>
</gene>
<proteinExistence type="predicted"/>
<name>A0A515CTG4_SERLI</name>
<protein>
    <submittedName>
        <fullName evidence="1">Replication protein</fullName>
    </submittedName>
</protein>
<organism evidence="1 2">
    <name type="scientific">Serratia liquefaciens</name>
    <dbReference type="NCBI Taxonomy" id="614"/>
    <lineage>
        <taxon>Bacteria</taxon>
        <taxon>Pseudomonadati</taxon>
        <taxon>Pseudomonadota</taxon>
        <taxon>Gammaproteobacteria</taxon>
        <taxon>Enterobacterales</taxon>
        <taxon>Yersiniaceae</taxon>
        <taxon>Serratia</taxon>
    </lineage>
</organism>
<evidence type="ECO:0000313" key="2">
    <source>
        <dbReference type="Proteomes" id="UP000317572"/>
    </source>
</evidence>
<dbReference type="GO" id="GO:0006270">
    <property type="term" value="P:DNA replication initiation"/>
    <property type="evidence" value="ECO:0007669"/>
    <property type="project" value="InterPro"/>
</dbReference>
<dbReference type="AlphaFoldDB" id="A0A515CTG4"/>
<dbReference type="InterPro" id="IPR009731">
    <property type="entry name" value="P-like"/>
</dbReference>
<accession>A0A515CTG4</accession>
<dbReference type="Pfam" id="PF06992">
    <property type="entry name" value="Phage_lambda_P"/>
    <property type="match status" value="1"/>
</dbReference>
<reference evidence="1 2" key="1">
    <citation type="submission" date="2018-11" db="EMBL/GenBank/DDBJ databases">
        <title>The first complete genome of Serratia liquefaciens isolated from metalophyte plant revel distinctness adaptive mechanisms in an extreme habitat.</title>
        <authorList>
            <person name="Caneschi W.L."/>
            <person name="Sanchez A.B."/>
            <person name="Felestrino E.B."/>
            <person name="Assis R.A.B."/>
            <person name="Lemes C.G.C."/>
            <person name="Cordeiro I.F."/>
            <person name="Fonseca N.P."/>
            <person name="Villa M."/>
            <person name="Vieira I.T."/>
            <person name="Moraes L.A."/>
            <person name="Kamino L.H.Y."/>
            <person name="do Carmo F."/>
            <person name="Garcia C.M."/>
            <person name="Almeida N.F."/>
            <person name="Silva R.S."/>
            <person name="Ferro J.A."/>
            <person name="Ferro M.I.T."/>
            <person name="Varani A.M."/>
            <person name="Ferreira R.M."/>
            <person name="dos Santos V.L."/>
            <person name="Silva U.C."/>
            <person name="Setubal J.C."/>
            <person name="Moreira L.M."/>
        </authorList>
    </citation>
    <scope>NUCLEOTIDE SEQUENCE [LARGE SCALE GENOMIC DNA]</scope>
    <source>
        <strain evidence="1 2">FG3</strain>
    </source>
</reference>
<dbReference type="Proteomes" id="UP000317572">
    <property type="component" value="Chromosome"/>
</dbReference>
<sequence length="154" mass="17407">MSSMTSDQLQRVCNACIARCRTGNHWPPDFAEFVALVAECGGGVLGLSVDDVLAENKRWRNEFYRYSSTEAFPWKHPVLYQICIVLKRKGIDFKLTEKELRDLAAKELAYWEKRAEGGIPIPPIRRQLAAPKAPPGPTPAELAYAEYKRKKNLG</sequence>